<dbReference type="GO" id="GO:0042147">
    <property type="term" value="P:retrograde transport, endosome to Golgi"/>
    <property type="evidence" value="ECO:0007669"/>
    <property type="project" value="TreeGrafter"/>
</dbReference>
<sequence>MNISSTAVPALPQPAHFALTFCETRGLFAQRPLEFHAWKGRDARMAVGACVGDPTFGMAGRADSLFDPKRRHTLIEETAEIRFVHPADRLEYSKHRVDFDVLEGIRQLDLHGRESFVKRLYARTKSAATKVRKLLITFDDSSQGQLAMVIYEWKDVQYLGKVTSLVDDYLPQKTYVCTSDAVKGGFCDNSNLGKFIIDLPEGKSLNETSFWTQRVGFSWDNTSSSDSEADVFWYEEPINYPVKKTGFYCVAIVPVTVFPEDSGEATSMSTRQTDTDVPYHPPYSGVILFKNTFDGNLPASDYPKVNFYFAMTLVYVVMAAAWGWLCYRHKEELLPLQYYLSSLIALLVIEMVANFAYYRYLNAHGRGVASTAFLIVVAILDAGRNALSFFLLLIVALGLSVVRESLGPTMTKCKLLAAAHFIFGVLYSIGIVELELESTSALVLLLFVVPLAFTLSGFLLWIMYALNTTITQLTVRKQRYKLSMFTKLHRILLGVVIIISIFFVVSSLSFSNRLAEDFAANSWKVRWWLLDGWLSLLYLAAFGAICYLWRPTGHNRRLAMSDELAQDEEDAEDYDLEAIEARTRARDDDDDATLVGGRRGPNSIIGVGEDEVVFEIGEHDDDDEPKVGESRKHISQHVEDDREHGDDLERQGLMNEHSQRDRND</sequence>
<feature type="region of interest" description="Disordered" evidence="7">
    <location>
        <begin position="584"/>
        <end position="603"/>
    </location>
</feature>
<dbReference type="InterPro" id="IPR053937">
    <property type="entry name" value="GOST_TM"/>
</dbReference>
<keyword evidence="3 8" id="KW-0812">Transmembrane</keyword>
<feature type="region of interest" description="Disordered" evidence="7">
    <location>
        <begin position="616"/>
        <end position="664"/>
    </location>
</feature>
<evidence type="ECO:0000259" key="9">
    <source>
        <dbReference type="Pfam" id="PF06814"/>
    </source>
</evidence>
<keyword evidence="12" id="KW-1185">Reference proteome</keyword>
<feature type="transmembrane region" description="Helical" evidence="8">
    <location>
        <begin position="307"/>
        <end position="327"/>
    </location>
</feature>
<proteinExistence type="inferred from homology"/>
<evidence type="ECO:0000313" key="12">
    <source>
        <dbReference type="Proteomes" id="UP000757232"/>
    </source>
</evidence>
<organism evidence="11 12">
    <name type="scientific">Sanghuangporus baumii</name>
    <name type="common">Phellinus baumii</name>
    <dbReference type="NCBI Taxonomy" id="108892"/>
    <lineage>
        <taxon>Eukaryota</taxon>
        <taxon>Fungi</taxon>
        <taxon>Dikarya</taxon>
        <taxon>Basidiomycota</taxon>
        <taxon>Agaricomycotina</taxon>
        <taxon>Agaricomycetes</taxon>
        <taxon>Hymenochaetales</taxon>
        <taxon>Hymenochaetaceae</taxon>
        <taxon>Sanghuangporus</taxon>
    </lineage>
</organism>
<comment type="subcellular location">
    <subcellularLocation>
        <location evidence="1">Membrane</location>
        <topology evidence="1">Multi-pass membrane protein</topology>
    </subcellularLocation>
</comment>
<dbReference type="Proteomes" id="UP000757232">
    <property type="component" value="Unassembled WGS sequence"/>
</dbReference>
<keyword evidence="4" id="KW-0732">Signal</keyword>
<dbReference type="Pfam" id="PF21902">
    <property type="entry name" value="PTM1-like_N"/>
    <property type="match status" value="1"/>
</dbReference>
<feature type="compositionally biased region" description="Basic and acidic residues" evidence="7">
    <location>
        <begin position="625"/>
        <end position="650"/>
    </location>
</feature>
<evidence type="ECO:0000256" key="1">
    <source>
        <dbReference type="ARBA" id="ARBA00004141"/>
    </source>
</evidence>
<evidence type="ECO:0000256" key="2">
    <source>
        <dbReference type="ARBA" id="ARBA00007883"/>
    </source>
</evidence>
<dbReference type="PANTHER" id="PTHR21229">
    <property type="entry name" value="LUNG SEVEN TRANSMEMBRANE RECEPTOR"/>
    <property type="match status" value="1"/>
</dbReference>
<dbReference type="GO" id="GO:0005829">
    <property type="term" value="C:cytosol"/>
    <property type="evidence" value="ECO:0007669"/>
    <property type="project" value="GOC"/>
</dbReference>
<dbReference type="EMBL" id="LNZH02000043">
    <property type="protein sequence ID" value="OCB92020.1"/>
    <property type="molecule type" value="Genomic_DNA"/>
</dbReference>
<evidence type="ECO:0000259" key="10">
    <source>
        <dbReference type="Pfam" id="PF21902"/>
    </source>
</evidence>
<reference evidence="11" key="1">
    <citation type="submission" date="2016-06" db="EMBL/GenBank/DDBJ databases">
        <title>Draft Genome sequence of the fungus Inonotus baumii.</title>
        <authorList>
            <person name="Zhu H."/>
            <person name="Lin W."/>
        </authorList>
    </citation>
    <scope>NUCLEOTIDE SEQUENCE</scope>
    <source>
        <strain evidence="11">821</strain>
    </source>
</reference>
<feature type="transmembrane region" description="Helical" evidence="8">
    <location>
        <begin position="488"/>
        <end position="508"/>
    </location>
</feature>
<dbReference type="InterPro" id="IPR053938">
    <property type="entry name" value="PTM1-like_N"/>
</dbReference>
<comment type="caution">
    <text evidence="11">The sequence shown here is derived from an EMBL/GenBank/DDBJ whole genome shotgun (WGS) entry which is preliminary data.</text>
</comment>
<evidence type="ECO:0000256" key="5">
    <source>
        <dbReference type="ARBA" id="ARBA00022989"/>
    </source>
</evidence>
<feature type="transmembrane region" description="Helical" evidence="8">
    <location>
        <begin position="444"/>
        <end position="467"/>
    </location>
</feature>
<dbReference type="AlphaFoldDB" id="A0A9Q5I5F6"/>
<feature type="transmembrane region" description="Helical" evidence="8">
    <location>
        <begin position="339"/>
        <end position="360"/>
    </location>
</feature>
<feature type="transmembrane region" description="Helical" evidence="8">
    <location>
        <begin position="372"/>
        <end position="401"/>
    </location>
</feature>
<dbReference type="OrthoDB" id="19932at2759"/>
<dbReference type="GO" id="GO:0005794">
    <property type="term" value="C:Golgi apparatus"/>
    <property type="evidence" value="ECO:0007669"/>
    <property type="project" value="TreeGrafter"/>
</dbReference>
<evidence type="ECO:0000256" key="8">
    <source>
        <dbReference type="SAM" id="Phobius"/>
    </source>
</evidence>
<dbReference type="GO" id="GO:0016020">
    <property type="term" value="C:membrane"/>
    <property type="evidence" value="ECO:0007669"/>
    <property type="project" value="UniProtKB-SubCell"/>
</dbReference>
<dbReference type="PANTHER" id="PTHR21229:SF1">
    <property type="entry name" value="GH17801P"/>
    <property type="match status" value="1"/>
</dbReference>
<evidence type="ECO:0000313" key="11">
    <source>
        <dbReference type="EMBL" id="OCB92020.1"/>
    </source>
</evidence>
<feature type="domain" description="PTM1-like N-terminal" evidence="10">
    <location>
        <begin position="140"/>
        <end position="253"/>
    </location>
</feature>
<keyword evidence="5 8" id="KW-1133">Transmembrane helix</keyword>
<dbReference type="Pfam" id="PF06814">
    <property type="entry name" value="GOST_TM"/>
    <property type="match status" value="1"/>
</dbReference>
<gene>
    <name evidence="11" type="ORF">A7U60_g675</name>
</gene>
<evidence type="ECO:0000256" key="4">
    <source>
        <dbReference type="ARBA" id="ARBA00022729"/>
    </source>
</evidence>
<accession>A0A9Q5I5F6</accession>
<evidence type="ECO:0000256" key="6">
    <source>
        <dbReference type="ARBA" id="ARBA00023136"/>
    </source>
</evidence>
<keyword evidence="6 8" id="KW-0472">Membrane</keyword>
<dbReference type="InterPro" id="IPR009637">
    <property type="entry name" value="GPR107/GPR108-like"/>
</dbReference>
<name>A0A9Q5I5F6_SANBA</name>
<comment type="similarity">
    <text evidence="2">Belongs to the LU7TM family.</text>
</comment>
<feature type="domain" description="GOST seven transmembrane" evidence="9">
    <location>
        <begin position="303"/>
        <end position="555"/>
    </location>
</feature>
<evidence type="ECO:0000256" key="3">
    <source>
        <dbReference type="ARBA" id="ARBA00022692"/>
    </source>
</evidence>
<feature type="transmembrane region" description="Helical" evidence="8">
    <location>
        <begin position="413"/>
        <end position="432"/>
    </location>
</feature>
<feature type="transmembrane region" description="Helical" evidence="8">
    <location>
        <begin position="528"/>
        <end position="549"/>
    </location>
</feature>
<protein>
    <submittedName>
        <fullName evidence="11">Uncharacterized protein</fullName>
    </submittedName>
</protein>
<evidence type="ECO:0000256" key="7">
    <source>
        <dbReference type="SAM" id="MobiDB-lite"/>
    </source>
</evidence>